<proteinExistence type="predicted"/>
<dbReference type="EMBL" id="MKIO01000032">
    <property type="protein sequence ID" value="OLP54664.1"/>
    <property type="molecule type" value="Genomic_DNA"/>
</dbReference>
<dbReference type="InterPro" id="IPR022644">
    <property type="entry name" value="De-COase2_N"/>
</dbReference>
<organism evidence="4 5">
    <name type="scientific">Xaviernesmea rhizosphaerae</name>
    <dbReference type="NCBI Taxonomy" id="1672749"/>
    <lineage>
        <taxon>Bacteria</taxon>
        <taxon>Pseudomonadati</taxon>
        <taxon>Pseudomonadota</taxon>
        <taxon>Alphaproteobacteria</taxon>
        <taxon>Hyphomicrobiales</taxon>
        <taxon>Rhizobiaceae</taxon>
        <taxon>Rhizobium/Agrobacterium group</taxon>
        <taxon>Xaviernesmea</taxon>
    </lineage>
</organism>
<dbReference type="RefSeq" id="WP_075635599.1">
    <property type="nucleotide sequence ID" value="NZ_MKIO01000032.1"/>
</dbReference>
<dbReference type="AlphaFoldDB" id="A0A1Q9AHK1"/>
<dbReference type="SUPFAM" id="SSF51419">
    <property type="entry name" value="PLP-binding barrel"/>
    <property type="match status" value="1"/>
</dbReference>
<name>A0A1Q9AHK1_9HYPH</name>
<dbReference type="InterPro" id="IPR029066">
    <property type="entry name" value="PLP-binding_barrel"/>
</dbReference>
<keyword evidence="2" id="KW-0663">Pyridoxal phosphate</keyword>
<comment type="cofactor">
    <cofactor evidence="1">
        <name>pyridoxal 5'-phosphate</name>
        <dbReference type="ChEBI" id="CHEBI:597326"/>
    </cofactor>
</comment>
<dbReference type="PANTHER" id="PTHR43727">
    <property type="entry name" value="DIAMINOPIMELATE DECARBOXYLASE"/>
    <property type="match status" value="1"/>
</dbReference>
<evidence type="ECO:0000259" key="3">
    <source>
        <dbReference type="Pfam" id="PF02784"/>
    </source>
</evidence>
<dbReference type="GO" id="GO:0009089">
    <property type="term" value="P:lysine biosynthetic process via diaminopimelate"/>
    <property type="evidence" value="ECO:0007669"/>
    <property type="project" value="TreeGrafter"/>
</dbReference>
<evidence type="ECO:0000313" key="5">
    <source>
        <dbReference type="Proteomes" id="UP000186143"/>
    </source>
</evidence>
<dbReference type="Pfam" id="PF02784">
    <property type="entry name" value="Orn_Arg_deC_N"/>
    <property type="match status" value="1"/>
</dbReference>
<evidence type="ECO:0000313" key="4">
    <source>
        <dbReference type="EMBL" id="OLP54664.1"/>
    </source>
</evidence>
<feature type="domain" description="Orn/DAP/Arg decarboxylase 2 N-terminal" evidence="3">
    <location>
        <begin position="52"/>
        <end position="246"/>
    </location>
</feature>
<protein>
    <submittedName>
        <fullName evidence="4">Amino acid decarboxylase</fullName>
    </submittedName>
</protein>
<dbReference type="InterPro" id="IPR009006">
    <property type="entry name" value="Ala_racemase/Decarboxylase_C"/>
</dbReference>
<dbReference type="Gene3D" id="3.20.20.10">
    <property type="entry name" value="Alanine racemase"/>
    <property type="match status" value="1"/>
</dbReference>
<dbReference type="Proteomes" id="UP000186143">
    <property type="component" value="Unassembled WGS sequence"/>
</dbReference>
<gene>
    <name evidence="4" type="ORF">BJF92_08915</name>
</gene>
<sequence>MEIAVDPIRAVEPAWAPAARQNLALLDQICQVVEGPFHLIHPATFAENLAAFQTVLRAKNVAGAVYFGKKANKAGAWLREVARLDGSVDVASVPEFVHVLANGIRGERIGVTGAAKNDELLWLAARHDALVAIDALDELERAIQIAHDTGRLRVLLRVLPPRAPNSRFGFNEADLANALRRCAKAGDCLAMEGFSFHLDGYAVAPRAELAAQLIEQCRQARSHGLPASAISIGGGFACAYVAEEDWRAAAAALQADQFHAGETFAQFYPYFQTPTGAAMLADILETAFEGRTLASLLSEAQIQLFLEPGRALLDGAGMSIFPVQGFKRNDAHGIVTVAGLSMSLSEQWKNSEFLPAPFLIERGPAQPRTPIRAAIGGSSCMEYDVLTWRKIVFPAPPRHGDLIVYPNTAGYQMDKNESEFHQLPLPPKIVISQQADEFTWRIDR</sequence>
<reference evidence="4 5" key="1">
    <citation type="submission" date="2016-09" db="EMBL/GenBank/DDBJ databases">
        <title>Rhizobium sp. nov., a novel species isolated from the rice rhizosphere.</title>
        <authorList>
            <person name="Zhao J."/>
            <person name="Zhang X."/>
        </authorList>
    </citation>
    <scope>NUCLEOTIDE SEQUENCE [LARGE SCALE GENOMIC DNA]</scope>
    <source>
        <strain evidence="4 5">MH17</strain>
    </source>
</reference>
<evidence type="ECO:0000256" key="1">
    <source>
        <dbReference type="ARBA" id="ARBA00001933"/>
    </source>
</evidence>
<evidence type="ECO:0000256" key="2">
    <source>
        <dbReference type="ARBA" id="ARBA00022898"/>
    </source>
</evidence>
<dbReference type="STRING" id="1672749.BJF92_08915"/>
<comment type="caution">
    <text evidence="4">The sequence shown here is derived from an EMBL/GenBank/DDBJ whole genome shotgun (WGS) entry which is preliminary data.</text>
</comment>
<dbReference type="Gene3D" id="2.40.37.10">
    <property type="entry name" value="Lyase, Ornithine Decarboxylase, Chain A, domain 1"/>
    <property type="match status" value="1"/>
</dbReference>
<dbReference type="OrthoDB" id="9802241at2"/>
<dbReference type="GO" id="GO:0008836">
    <property type="term" value="F:diaminopimelate decarboxylase activity"/>
    <property type="evidence" value="ECO:0007669"/>
    <property type="project" value="TreeGrafter"/>
</dbReference>
<dbReference type="PANTHER" id="PTHR43727:SF2">
    <property type="entry name" value="GROUP IV DECARBOXYLASE"/>
    <property type="match status" value="1"/>
</dbReference>
<dbReference type="SUPFAM" id="SSF50621">
    <property type="entry name" value="Alanine racemase C-terminal domain-like"/>
    <property type="match status" value="1"/>
</dbReference>
<accession>A0A1Q9AHK1</accession>